<accession>A0A9D4LPH3</accession>
<name>A0A9D4LPH3_DREPO</name>
<dbReference type="AlphaFoldDB" id="A0A9D4LPH3"/>
<reference evidence="1" key="1">
    <citation type="journal article" date="2019" name="bioRxiv">
        <title>The Genome of the Zebra Mussel, Dreissena polymorpha: A Resource for Invasive Species Research.</title>
        <authorList>
            <person name="McCartney M.A."/>
            <person name="Auch B."/>
            <person name="Kono T."/>
            <person name="Mallez S."/>
            <person name="Zhang Y."/>
            <person name="Obille A."/>
            <person name="Becker A."/>
            <person name="Abrahante J.E."/>
            <person name="Garbe J."/>
            <person name="Badalamenti J.P."/>
            <person name="Herman A."/>
            <person name="Mangelson H."/>
            <person name="Liachko I."/>
            <person name="Sullivan S."/>
            <person name="Sone E.D."/>
            <person name="Koren S."/>
            <person name="Silverstein K.A.T."/>
            <person name="Beckman K.B."/>
            <person name="Gohl D.M."/>
        </authorList>
    </citation>
    <scope>NUCLEOTIDE SEQUENCE</scope>
    <source>
        <strain evidence="1">Duluth1</strain>
        <tissue evidence="1">Whole animal</tissue>
    </source>
</reference>
<organism evidence="1 2">
    <name type="scientific">Dreissena polymorpha</name>
    <name type="common">Zebra mussel</name>
    <name type="synonym">Mytilus polymorpha</name>
    <dbReference type="NCBI Taxonomy" id="45954"/>
    <lineage>
        <taxon>Eukaryota</taxon>
        <taxon>Metazoa</taxon>
        <taxon>Spiralia</taxon>
        <taxon>Lophotrochozoa</taxon>
        <taxon>Mollusca</taxon>
        <taxon>Bivalvia</taxon>
        <taxon>Autobranchia</taxon>
        <taxon>Heteroconchia</taxon>
        <taxon>Euheterodonta</taxon>
        <taxon>Imparidentia</taxon>
        <taxon>Neoheterodontei</taxon>
        <taxon>Myida</taxon>
        <taxon>Dreissenoidea</taxon>
        <taxon>Dreissenidae</taxon>
        <taxon>Dreissena</taxon>
    </lineage>
</organism>
<dbReference type="EMBL" id="JAIWYP010000002">
    <property type="protein sequence ID" value="KAH3861589.1"/>
    <property type="molecule type" value="Genomic_DNA"/>
</dbReference>
<gene>
    <name evidence="1" type="ORF">DPMN_024522</name>
</gene>
<evidence type="ECO:0000313" key="2">
    <source>
        <dbReference type="Proteomes" id="UP000828390"/>
    </source>
</evidence>
<proteinExistence type="predicted"/>
<sequence length="82" mass="8471">MYDGCSRDSLIVGWSRGPSRAIELARSGLRAVSLGTHGYSLSLTESAGVPGLVPAVAPEGLVSVDNISVAAISVYRQGPQSR</sequence>
<reference evidence="1" key="2">
    <citation type="submission" date="2020-11" db="EMBL/GenBank/DDBJ databases">
        <authorList>
            <person name="McCartney M.A."/>
            <person name="Auch B."/>
            <person name="Kono T."/>
            <person name="Mallez S."/>
            <person name="Becker A."/>
            <person name="Gohl D.M."/>
            <person name="Silverstein K.A.T."/>
            <person name="Koren S."/>
            <person name="Bechman K.B."/>
            <person name="Herman A."/>
            <person name="Abrahante J.E."/>
            <person name="Garbe J."/>
        </authorList>
    </citation>
    <scope>NUCLEOTIDE SEQUENCE</scope>
    <source>
        <strain evidence="1">Duluth1</strain>
        <tissue evidence="1">Whole animal</tissue>
    </source>
</reference>
<comment type="caution">
    <text evidence="1">The sequence shown here is derived from an EMBL/GenBank/DDBJ whole genome shotgun (WGS) entry which is preliminary data.</text>
</comment>
<evidence type="ECO:0000313" key="1">
    <source>
        <dbReference type="EMBL" id="KAH3861589.1"/>
    </source>
</evidence>
<keyword evidence="2" id="KW-1185">Reference proteome</keyword>
<dbReference type="Proteomes" id="UP000828390">
    <property type="component" value="Unassembled WGS sequence"/>
</dbReference>
<protein>
    <submittedName>
        <fullName evidence="1">Uncharacterized protein</fullName>
    </submittedName>
</protein>